<sequence length="238" mass="27387">MKIIQRKMVQIQYFAVFILLISVANAQIAPGVYLSDRENNQHELKIDKDYLILSVYKIDPAEFVKTVGGFYNIDGEMLKVQLEFNSDFEEDGVKQLEIPISAHGNNITLQMDDTFTFEKTDTLEQDLDGQWLFATRGPDTGQDRRGEENPRKTLKFLMDGRFQWIAFQTETMAFSGTGGGSFTSKDGVYIENIEFFSRDNDRVGASLEFNYELKGSDWHHTGQNSRGEPMYEIWSKRN</sequence>
<dbReference type="OrthoDB" id="706756at2"/>
<dbReference type="AlphaFoldDB" id="A0A426RL86"/>
<dbReference type="RefSeq" id="WP_125221583.1">
    <property type="nucleotide sequence ID" value="NZ_QUSX01000001.1"/>
</dbReference>
<evidence type="ECO:0000313" key="2">
    <source>
        <dbReference type="Proteomes" id="UP000286990"/>
    </source>
</evidence>
<evidence type="ECO:0000313" key="1">
    <source>
        <dbReference type="EMBL" id="RRQ49766.1"/>
    </source>
</evidence>
<comment type="caution">
    <text evidence="1">The sequence shown here is derived from an EMBL/GenBank/DDBJ whole genome shotgun (WGS) entry which is preliminary data.</text>
</comment>
<evidence type="ECO:0008006" key="3">
    <source>
        <dbReference type="Google" id="ProtNLM"/>
    </source>
</evidence>
<gene>
    <name evidence="1" type="ORF">DZC72_04020</name>
</gene>
<name>A0A426RL86_9FLAO</name>
<reference evidence="2" key="1">
    <citation type="submission" date="2018-12" db="EMBL/GenBank/DDBJ databases">
        <title>Maribacter lutimaris sp. nov., isolated from marine sediment.</title>
        <authorList>
            <person name="Kim K.K."/>
        </authorList>
    </citation>
    <scope>NUCLEOTIDE SEQUENCE [LARGE SCALE GENOMIC DNA]</scope>
    <source>
        <strain evidence="2">PoM-212</strain>
    </source>
</reference>
<proteinExistence type="predicted"/>
<protein>
    <recommendedName>
        <fullName evidence="3">Membrane or secreted protein</fullName>
    </recommendedName>
</protein>
<dbReference type="Proteomes" id="UP000286990">
    <property type="component" value="Unassembled WGS sequence"/>
</dbReference>
<dbReference type="EMBL" id="QUSX01000001">
    <property type="protein sequence ID" value="RRQ49766.1"/>
    <property type="molecule type" value="Genomic_DNA"/>
</dbReference>
<dbReference type="Gene3D" id="2.40.128.490">
    <property type="entry name" value="Uncharacterised protein PF14869, DUF4488"/>
    <property type="match status" value="1"/>
</dbReference>
<accession>A0A426RL86</accession>
<keyword evidence="2" id="KW-1185">Reference proteome</keyword>
<organism evidence="1 2">
    <name type="scientific">Maribacter algicola</name>
    <dbReference type="NCBI Taxonomy" id="2498892"/>
    <lineage>
        <taxon>Bacteria</taxon>
        <taxon>Pseudomonadati</taxon>
        <taxon>Bacteroidota</taxon>
        <taxon>Flavobacteriia</taxon>
        <taxon>Flavobacteriales</taxon>
        <taxon>Flavobacteriaceae</taxon>
        <taxon>Maribacter</taxon>
    </lineage>
</organism>